<evidence type="ECO:0000256" key="1">
    <source>
        <dbReference type="ARBA" id="ARBA00022723"/>
    </source>
</evidence>
<keyword evidence="1" id="KW-0479">Metal-binding</keyword>
<dbReference type="OrthoDB" id="689350at2759"/>
<keyword evidence="2" id="KW-0406">Ion transport</keyword>
<evidence type="ECO:0000256" key="4">
    <source>
        <dbReference type="ARBA" id="ARBA00023186"/>
    </source>
</evidence>
<dbReference type="Pfam" id="PF00403">
    <property type="entry name" value="HMA"/>
    <property type="match status" value="1"/>
</dbReference>
<dbReference type="InterPro" id="IPR051881">
    <property type="entry name" value="Copper_transport_ATOX1-like"/>
</dbReference>
<proteinExistence type="predicted"/>
<dbReference type="GO" id="GO:0006825">
    <property type="term" value="P:copper ion transport"/>
    <property type="evidence" value="ECO:0007669"/>
    <property type="project" value="UniProtKB-KW"/>
</dbReference>
<dbReference type="Proteomes" id="UP000693970">
    <property type="component" value="Unassembled WGS sequence"/>
</dbReference>
<evidence type="ECO:0000259" key="5">
    <source>
        <dbReference type="PROSITE" id="PS50846"/>
    </source>
</evidence>
<keyword evidence="2" id="KW-0813">Transport</keyword>
<protein>
    <submittedName>
        <fullName evidence="6">Heavy-metal-associated domain containing protein</fullName>
    </submittedName>
</protein>
<evidence type="ECO:0000313" key="6">
    <source>
        <dbReference type="EMBL" id="KAG7358377.1"/>
    </source>
</evidence>
<evidence type="ECO:0000313" key="7">
    <source>
        <dbReference type="Proteomes" id="UP000693970"/>
    </source>
</evidence>
<dbReference type="GO" id="GO:0046872">
    <property type="term" value="F:metal ion binding"/>
    <property type="evidence" value="ECO:0007669"/>
    <property type="project" value="UniProtKB-KW"/>
</dbReference>
<name>A0A9K3PSU6_9STRA</name>
<gene>
    <name evidence="6" type="ORF">IV203_014965</name>
</gene>
<dbReference type="AlphaFoldDB" id="A0A9K3PSU6"/>
<dbReference type="CDD" id="cd00371">
    <property type="entry name" value="HMA"/>
    <property type="match status" value="1"/>
</dbReference>
<evidence type="ECO:0000256" key="3">
    <source>
        <dbReference type="ARBA" id="ARBA00023008"/>
    </source>
</evidence>
<accession>A0A9K3PSU6</accession>
<dbReference type="EMBL" id="JAGRRH010000014">
    <property type="protein sequence ID" value="KAG7358377.1"/>
    <property type="molecule type" value="Genomic_DNA"/>
</dbReference>
<dbReference type="PROSITE" id="PS50846">
    <property type="entry name" value="HMA_2"/>
    <property type="match status" value="1"/>
</dbReference>
<comment type="caution">
    <text evidence="6">The sequence shown here is derived from an EMBL/GenBank/DDBJ whole genome shotgun (WGS) entry which is preliminary data.</text>
</comment>
<evidence type="ECO:0000256" key="2">
    <source>
        <dbReference type="ARBA" id="ARBA00022796"/>
    </source>
</evidence>
<dbReference type="PANTHER" id="PTHR46365:SF1">
    <property type="entry name" value="COPPER TRANSPORT PROTEIN ATOX1"/>
    <property type="match status" value="1"/>
</dbReference>
<feature type="domain" description="HMA" evidence="5">
    <location>
        <begin position="1"/>
        <end position="70"/>
    </location>
</feature>
<sequence>MVETKFDVGMTCEGCANAVKRILGKIDGVTNVDANVEAKTVIVDADESVSPQLMLEKLQKWSAASGKSVALAQ</sequence>
<keyword evidence="4" id="KW-0143">Chaperone</keyword>
<dbReference type="PANTHER" id="PTHR46365">
    <property type="entry name" value="COPPER TRANSPORT PROTEIN ATOX1"/>
    <property type="match status" value="1"/>
</dbReference>
<keyword evidence="7" id="KW-1185">Reference proteome</keyword>
<reference evidence="6" key="1">
    <citation type="journal article" date="2021" name="Sci. Rep.">
        <title>Diploid genomic architecture of Nitzschia inconspicua, an elite biomass production diatom.</title>
        <authorList>
            <person name="Oliver A."/>
            <person name="Podell S."/>
            <person name="Pinowska A."/>
            <person name="Traller J.C."/>
            <person name="Smith S.R."/>
            <person name="McClure R."/>
            <person name="Beliaev A."/>
            <person name="Bohutskyi P."/>
            <person name="Hill E.A."/>
            <person name="Rabines A."/>
            <person name="Zheng H."/>
            <person name="Allen L.Z."/>
            <person name="Kuo A."/>
            <person name="Grigoriev I.V."/>
            <person name="Allen A.E."/>
            <person name="Hazlebeck D."/>
            <person name="Allen E.E."/>
        </authorList>
    </citation>
    <scope>NUCLEOTIDE SEQUENCE</scope>
    <source>
        <strain evidence="6">Hildebrandi</strain>
    </source>
</reference>
<keyword evidence="3" id="KW-0186">Copper</keyword>
<dbReference type="GO" id="GO:0005829">
    <property type="term" value="C:cytosol"/>
    <property type="evidence" value="ECO:0007669"/>
    <property type="project" value="TreeGrafter"/>
</dbReference>
<keyword evidence="2" id="KW-0187">Copper transport</keyword>
<organism evidence="6 7">
    <name type="scientific">Nitzschia inconspicua</name>
    <dbReference type="NCBI Taxonomy" id="303405"/>
    <lineage>
        <taxon>Eukaryota</taxon>
        <taxon>Sar</taxon>
        <taxon>Stramenopiles</taxon>
        <taxon>Ochrophyta</taxon>
        <taxon>Bacillariophyta</taxon>
        <taxon>Bacillariophyceae</taxon>
        <taxon>Bacillariophycidae</taxon>
        <taxon>Bacillariales</taxon>
        <taxon>Bacillariaceae</taxon>
        <taxon>Nitzschia</taxon>
    </lineage>
</organism>
<dbReference type="InterPro" id="IPR006121">
    <property type="entry name" value="HMA_dom"/>
</dbReference>
<reference evidence="6" key="2">
    <citation type="submission" date="2021-04" db="EMBL/GenBank/DDBJ databases">
        <authorList>
            <person name="Podell S."/>
        </authorList>
    </citation>
    <scope>NUCLEOTIDE SEQUENCE</scope>
    <source>
        <strain evidence="6">Hildebrandi</strain>
    </source>
</reference>
<dbReference type="GO" id="GO:0016531">
    <property type="term" value="F:copper chaperone activity"/>
    <property type="evidence" value="ECO:0007669"/>
    <property type="project" value="TreeGrafter"/>
</dbReference>